<dbReference type="GO" id="GO:0000036">
    <property type="term" value="F:acyl carrier activity"/>
    <property type="evidence" value="ECO:0007669"/>
    <property type="project" value="TreeGrafter"/>
</dbReference>
<reference evidence="10 11" key="1">
    <citation type="submission" date="2012-06" db="EMBL/GenBank/DDBJ databases">
        <title>Draft Genome Sequence of Lactobacillus pasteurii CRBIP 24.76T.</title>
        <authorList>
            <person name="Cousin S."/>
            <person name="Bouchier C."/>
            <person name="Loux V."/>
            <person name="Ma L."/>
            <person name="Creno S."/>
            <person name="Bizet C."/>
            <person name="Clermont D."/>
        </authorList>
    </citation>
    <scope>NUCLEOTIDE SEQUENCE [LARGE SCALE GENOMIC DNA]</scope>
    <source>
        <strain evidence="11">CRBIP 24.76T</strain>
    </source>
</reference>
<proteinExistence type="inferred from homology"/>
<dbReference type="Pfam" id="PF01643">
    <property type="entry name" value="Acyl-ACP_TE"/>
    <property type="match status" value="1"/>
</dbReference>
<evidence type="ECO:0000259" key="9">
    <source>
        <dbReference type="Pfam" id="PF20791"/>
    </source>
</evidence>
<keyword evidence="11" id="KW-1185">Reference proteome</keyword>
<dbReference type="InterPro" id="IPR029069">
    <property type="entry name" value="HotDog_dom_sf"/>
</dbReference>
<organism evidence="10 11">
    <name type="scientific">Lactobacillus pasteurii DSM 23907 = CRBIP 24.76</name>
    <dbReference type="NCBI Taxonomy" id="1423790"/>
    <lineage>
        <taxon>Bacteria</taxon>
        <taxon>Bacillati</taxon>
        <taxon>Bacillota</taxon>
        <taxon>Bacilli</taxon>
        <taxon>Lactobacillales</taxon>
        <taxon>Lactobacillaceae</taxon>
        <taxon>Lactobacillus</taxon>
    </lineage>
</organism>
<dbReference type="EMBL" id="CAKD01000020">
    <property type="protein sequence ID" value="CCI85236.1"/>
    <property type="molecule type" value="Genomic_DNA"/>
</dbReference>
<dbReference type="AlphaFoldDB" id="I7LB43"/>
<evidence type="ECO:0000256" key="3">
    <source>
        <dbReference type="ARBA" id="ARBA00022801"/>
    </source>
</evidence>
<dbReference type="Proteomes" id="UP000009311">
    <property type="component" value="Unassembled WGS sequence"/>
</dbReference>
<evidence type="ECO:0000256" key="4">
    <source>
        <dbReference type="ARBA" id="ARBA00022832"/>
    </source>
</evidence>
<evidence type="ECO:0000313" key="11">
    <source>
        <dbReference type="Proteomes" id="UP000009311"/>
    </source>
</evidence>
<comment type="caution">
    <text evidence="10">The sequence shown here is derived from an EMBL/GenBank/DDBJ whole genome shotgun (WGS) entry which is preliminary data.</text>
</comment>
<evidence type="ECO:0000313" key="10">
    <source>
        <dbReference type="EMBL" id="CCI85236.1"/>
    </source>
</evidence>
<dbReference type="STRING" id="1423790.BN53_03930"/>
<gene>
    <name evidence="10" type="ORF">BN53_03930</name>
</gene>
<dbReference type="PANTHER" id="PTHR31727">
    <property type="entry name" value="OLEOYL-ACYL CARRIER PROTEIN THIOESTERASE 1, CHLOROPLASTIC"/>
    <property type="match status" value="1"/>
</dbReference>
<dbReference type="InterPro" id="IPR002864">
    <property type="entry name" value="Acyl-ACP_thioesterase_NHD"/>
</dbReference>
<name>I7LB43_9LACO</name>
<dbReference type="OrthoDB" id="9801517at2"/>
<evidence type="ECO:0000256" key="5">
    <source>
        <dbReference type="ARBA" id="ARBA00022946"/>
    </source>
</evidence>
<dbReference type="SUPFAM" id="SSF54637">
    <property type="entry name" value="Thioesterase/thiol ester dehydrase-isomerase"/>
    <property type="match status" value="2"/>
</dbReference>
<dbReference type="RefSeq" id="WP_009559784.1">
    <property type="nucleotide sequence ID" value="NZ_AYZN01000003.1"/>
</dbReference>
<dbReference type="GO" id="GO:0016297">
    <property type="term" value="F:fatty acyl-[ACP] hydrolase activity"/>
    <property type="evidence" value="ECO:0007669"/>
    <property type="project" value="UniProtKB-EC"/>
</dbReference>
<dbReference type="Pfam" id="PF20791">
    <property type="entry name" value="Acyl-ACP_TE_C"/>
    <property type="match status" value="1"/>
</dbReference>
<evidence type="ECO:0000256" key="2">
    <source>
        <dbReference type="ARBA" id="ARBA00022516"/>
    </source>
</evidence>
<dbReference type="CDD" id="cd00586">
    <property type="entry name" value="4HBT"/>
    <property type="match status" value="1"/>
</dbReference>
<dbReference type="InterPro" id="IPR049427">
    <property type="entry name" value="Acyl-ACP_TE_C"/>
</dbReference>
<comment type="similarity">
    <text evidence="1">Belongs to the acyl-ACP thioesterase family.</text>
</comment>
<dbReference type="PATRIC" id="fig|1423790.3.peg.1259"/>
<feature type="domain" description="Acyl-ACP thioesterase N-terminal hotdog" evidence="8">
    <location>
        <begin position="2"/>
        <end position="127"/>
    </location>
</feature>
<keyword evidence="6" id="KW-0443">Lipid metabolism</keyword>
<evidence type="ECO:0000256" key="1">
    <source>
        <dbReference type="ARBA" id="ARBA00006500"/>
    </source>
</evidence>
<dbReference type="PANTHER" id="PTHR31727:SF6">
    <property type="entry name" value="OLEOYL-ACYL CARRIER PROTEIN THIOESTERASE 1, CHLOROPLASTIC"/>
    <property type="match status" value="1"/>
</dbReference>
<keyword evidence="5" id="KW-0809">Transit peptide</keyword>
<dbReference type="InterPro" id="IPR045023">
    <property type="entry name" value="FATA/B"/>
</dbReference>
<evidence type="ECO:0000256" key="7">
    <source>
        <dbReference type="ARBA" id="ARBA00023160"/>
    </source>
</evidence>
<protein>
    <submittedName>
        <fullName evidence="10">Acyl-ACP family thioesterase</fullName>
        <ecNumber evidence="10">3.1.2.14</ecNumber>
    </submittedName>
</protein>
<sequence>MKYTEEHTIEYGECDENQHLKLTSMMDLLMQVSEHQLDEHNIGTNDLLDQGLGWVVTQYHMQITRLPKPAEKVILTTTASGYNRFLSYRDFSIEDKAGNALVSVHSQWVLFNLKERKLVPSDEKIMEKIDAPKLKKMPRFPRIRPLESYEQKKQYSVAYYDLDTNHHLTNSHYFNWLIDVLGREFMSKHRICEIDLKFDQEFQYGEEPYSCVSYDRVDQTTLTHHALMDETGSKRAVCEMKWQNK</sequence>
<keyword evidence="4" id="KW-0276">Fatty acid metabolism</keyword>
<dbReference type="eggNOG" id="COG3884">
    <property type="taxonomic scope" value="Bacteria"/>
</dbReference>
<evidence type="ECO:0000256" key="6">
    <source>
        <dbReference type="ARBA" id="ARBA00023098"/>
    </source>
</evidence>
<evidence type="ECO:0000259" key="8">
    <source>
        <dbReference type="Pfam" id="PF01643"/>
    </source>
</evidence>
<keyword evidence="3 10" id="KW-0378">Hydrolase</keyword>
<feature type="domain" description="Acyl-ACP thioesterase-like C-terminal" evidence="9">
    <location>
        <begin position="150"/>
        <end position="244"/>
    </location>
</feature>
<dbReference type="EC" id="3.1.2.14" evidence="10"/>
<dbReference type="Gene3D" id="3.10.129.10">
    <property type="entry name" value="Hotdog Thioesterase"/>
    <property type="match status" value="1"/>
</dbReference>
<keyword evidence="2" id="KW-0444">Lipid biosynthesis</keyword>
<accession>I7LB43</accession>
<keyword evidence="7" id="KW-0275">Fatty acid biosynthesis</keyword>